<sequence length="153" mass="17300">MVKLDNKIWQHENSLTNGTAQPLSALCDQYLVVFFYPRANTPGCTTESNEFSARLGEFQAAGCEVVGVSMDSLKKQQNFKTKYEMSLELIADTDEVLCQAFDVIKEKKMYGKTFMGIERSTFLLDRQGAVLHDWRKVKVPGHVDEVLTQVKAL</sequence>
<dbReference type="Gene3D" id="3.40.30.10">
    <property type="entry name" value="Glutaredoxin"/>
    <property type="match status" value="1"/>
</dbReference>
<dbReference type="InterPro" id="IPR036249">
    <property type="entry name" value="Thioredoxin-like_sf"/>
</dbReference>
<evidence type="ECO:0000256" key="4">
    <source>
        <dbReference type="ARBA" id="ARBA00022559"/>
    </source>
</evidence>
<name>A0ABV7JGX1_9GAMM</name>
<organism evidence="14 15">
    <name type="scientific">Marinicella sediminis</name>
    <dbReference type="NCBI Taxonomy" id="1792834"/>
    <lineage>
        <taxon>Bacteria</taxon>
        <taxon>Pseudomonadati</taxon>
        <taxon>Pseudomonadota</taxon>
        <taxon>Gammaproteobacteria</taxon>
        <taxon>Lysobacterales</taxon>
        <taxon>Marinicellaceae</taxon>
        <taxon>Marinicella</taxon>
    </lineage>
</organism>
<dbReference type="Pfam" id="PF00578">
    <property type="entry name" value="AhpC-TSA"/>
    <property type="match status" value="1"/>
</dbReference>
<dbReference type="CDD" id="cd03017">
    <property type="entry name" value="PRX_BCP"/>
    <property type="match status" value="1"/>
</dbReference>
<dbReference type="InterPro" id="IPR000866">
    <property type="entry name" value="AhpC/TSA"/>
</dbReference>
<evidence type="ECO:0000256" key="5">
    <source>
        <dbReference type="ARBA" id="ARBA00022862"/>
    </source>
</evidence>
<keyword evidence="6 14" id="KW-0560">Oxidoreductase</keyword>
<evidence type="ECO:0000256" key="2">
    <source>
        <dbReference type="ARBA" id="ARBA00011245"/>
    </source>
</evidence>
<dbReference type="Proteomes" id="UP001595533">
    <property type="component" value="Unassembled WGS sequence"/>
</dbReference>
<evidence type="ECO:0000259" key="13">
    <source>
        <dbReference type="PROSITE" id="PS51352"/>
    </source>
</evidence>
<dbReference type="RefSeq" id="WP_077413023.1">
    <property type="nucleotide sequence ID" value="NZ_JBHRTS010000008.1"/>
</dbReference>
<dbReference type="PIRSF" id="PIRSF000239">
    <property type="entry name" value="AHPC"/>
    <property type="match status" value="1"/>
</dbReference>
<evidence type="ECO:0000256" key="12">
    <source>
        <dbReference type="ARBA" id="ARBA00049091"/>
    </source>
</evidence>
<keyword evidence="7" id="KW-1015">Disulfide bond</keyword>
<evidence type="ECO:0000256" key="6">
    <source>
        <dbReference type="ARBA" id="ARBA00023002"/>
    </source>
</evidence>
<evidence type="ECO:0000256" key="3">
    <source>
        <dbReference type="ARBA" id="ARBA00013017"/>
    </source>
</evidence>
<evidence type="ECO:0000256" key="7">
    <source>
        <dbReference type="ARBA" id="ARBA00023157"/>
    </source>
</evidence>
<evidence type="ECO:0000256" key="11">
    <source>
        <dbReference type="ARBA" id="ARBA00042639"/>
    </source>
</evidence>
<dbReference type="GO" id="GO:0140824">
    <property type="term" value="F:thioredoxin-dependent peroxiredoxin activity"/>
    <property type="evidence" value="ECO:0007669"/>
    <property type="project" value="UniProtKB-EC"/>
</dbReference>
<keyword evidence="4 14" id="KW-0575">Peroxidase</keyword>
<protein>
    <recommendedName>
        <fullName evidence="3">thioredoxin-dependent peroxiredoxin</fullName>
        <ecNumber evidence="3">1.11.1.24</ecNumber>
    </recommendedName>
    <alternativeName>
        <fullName evidence="9">Thioredoxin peroxidase</fullName>
    </alternativeName>
    <alternativeName>
        <fullName evidence="11">Thioredoxin-dependent peroxiredoxin Bcp</fullName>
    </alternativeName>
</protein>
<gene>
    <name evidence="14" type="ORF">ACFODZ_14020</name>
</gene>
<dbReference type="PANTHER" id="PTHR42801">
    <property type="entry name" value="THIOREDOXIN-DEPENDENT PEROXIDE REDUCTASE"/>
    <property type="match status" value="1"/>
</dbReference>
<dbReference type="PROSITE" id="PS51352">
    <property type="entry name" value="THIOREDOXIN_2"/>
    <property type="match status" value="1"/>
</dbReference>
<dbReference type="EC" id="1.11.1.24" evidence="3"/>
<keyword evidence="8" id="KW-0676">Redox-active center</keyword>
<dbReference type="InterPro" id="IPR013766">
    <property type="entry name" value="Thioredoxin_domain"/>
</dbReference>
<dbReference type="PANTHER" id="PTHR42801:SF4">
    <property type="entry name" value="AHPC_TSA FAMILY PROTEIN"/>
    <property type="match status" value="1"/>
</dbReference>
<evidence type="ECO:0000256" key="1">
    <source>
        <dbReference type="ARBA" id="ARBA00003330"/>
    </source>
</evidence>
<comment type="subunit">
    <text evidence="2">Monomer.</text>
</comment>
<keyword evidence="5" id="KW-0049">Antioxidant</keyword>
<comment type="catalytic activity">
    <reaction evidence="12">
        <text>a hydroperoxide + [thioredoxin]-dithiol = an alcohol + [thioredoxin]-disulfide + H2O</text>
        <dbReference type="Rhea" id="RHEA:62620"/>
        <dbReference type="Rhea" id="RHEA-COMP:10698"/>
        <dbReference type="Rhea" id="RHEA-COMP:10700"/>
        <dbReference type="ChEBI" id="CHEBI:15377"/>
        <dbReference type="ChEBI" id="CHEBI:29950"/>
        <dbReference type="ChEBI" id="CHEBI:30879"/>
        <dbReference type="ChEBI" id="CHEBI:35924"/>
        <dbReference type="ChEBI" id="CHEBI:50058"/>
        <dbReference type="EC" id="1.11.1.24"/>
    </reaction>
</comment>
<feature type="domain" description="Thioredoxin" evidence="13">
    <location>
        <begin position="1"/>
        <end position="153"/>
    </location>
</feature>
<evidence type="ECO:0000313" key="14">
    <source>
        <dbReference type="EMBL" id="MFC3195366.1"/>
    </source>
</evidence>
<dbReference type="InterPro" id="IPR024706">
    <property type="entry name" value="Peroxiredoxin_AhpC-typ"/>
</dbReference>
<evidence type="ECO:0000256" key="10">
    <source>
        <dbReference type="ARBA" id="ARBA00038489"/>
    </source>
</evidence>
<evidence type="ECO:0000313" key="15">
    <source>
        <dbReference type="Proteomes" id="UP001595533"/>
    </source>
</evidence>
<accession>A0ABV7JGX1</accession>
<comment type="caution">
    <text evidence="14">The sequence shown here is derived from an EMBL/GenBank/DDBJ whole genome shotgun (WGS) entry which is preliminary data.</text>
</comment>
<dbReference type="InterPro" id="IPR050924">
    <property type="entry name" value="Peroxiredoxin_BCP/PrxQ"/>
</dbReference>
<keyword evidence="15" id="KW-1185">Reference proteome</keyword>
<dbReference type="EMBL" id="JBHRTS010000008">
    <property type="protein sequence ID" value="MFC3195366.1"/>
    <property type="molecule type" value="Genomic_DNA"/>
</dbReference>
<comment type="function">
    <text evidence="1">Thiol-specific peroxidase that catalyzes the reduction of hydrogen peroxide and organic hydroperoxides to water and alcohols, respectively. Plays a role in cell protection against oxidative stress by detoxifying peroxides and as sensor of hydrogen peroxide-mediated signaling events.</text>
</comment>
<comment type="similarity">
    <text evidence="10">Belongs to the peroxiredoxin family. BCP/PrxQ subfamily.</text>
</comment>
<reference evidence="15" key="1">
    <citation type="journal article" date="2019" name="Int. J. Syst. Evol. Microbiol.">
        <title>The Global Catalogue of Microorganisms (GCM) 10K type strain sequencing project: providing services to taxonomists for standard genome sequencing and annotation.</title>
        <authorList>
            <consortium name="The Broad Institute Genomics Platform"/>
            <consortium name="The Broad Institute Genome Sequencing Center for Infectious Disease"/>
            <person name="Wu L."/>
            <person name="Ma J."/>
        </authorList>
    </citation>
    <scope>NUCLEOTIDE SEQUENCE [LARGE SCALE GENOMIC DNA]</scope>
    <source>
        <strain evidence="15">KCTC 42953</strain>
    </source>
</reference>
<proteinExistence type="inferred from homology"/>
<evidence type="ECO:0000256" key="9">
    <source>
        <dbReference type="ARBA" id="ARBA00032824"/>
    </source>
</evidence>
<evidence type="ECO:0000256" key="8">
    <source>
        <dbReference type="ARBA" id="ARBA00023284"/>
    </source>
</evidence>
<dbReference type="SUPFAM" id="SSF52833">
    <property type="entry name" value="Thioredoxin-like"/>
    <property type="match status" value="1"/>
</dbReference>